<evidence type="ECO:0000313" key="2">
    <source>
        <dbReference type="Proteomes" id="UP000286287"/>
    </source>
</evidence>
<dbReference type="EMBL" id="QYUJ01000014">
    <property type="protein sequence ID" value="RJF71443.1"/>
    <property type="molecule type" value="Genomic_DNA"/>
</dbReference>
<reference evidence="1 2" key="1">
    <citation type="submission" date="2018-09" db="EMBL/GenBank/DDBJ databases">
        <authorList>
            <person name="Zhu H."/>
        </authorList>
    </citation>
    <scope>NUCLEOTIDE SEQUENCE [LARGE SCALE GENOMIC DNA]</scope>
    <source>
        <strain evidence="1 2">K2S05-167</strain>
    </source>
</reference>
<sequence>MRGMDDAFAHQVELVHFPANVQISRHPLGADFLLRAEGKGTGAELLLTQGAMKMYGEGPSTSMALTVLKEVAQRGLPPRAADGTFERLVFPGD</sequence>
<proteinExistence type="predicted"/>
<dbReference type="Proteomes" id="UP000286287">
    <property type="component" value="Unassembled WGS sequence"/>
</dbReference>
<keyword evidence="2" id="KW-1185">Reference proteome</keyword>
<accession>A0A418V5Q4</accession>
<dbReference type="OrthoDB" id="71690at2"/>
<evidence type="ECO:0000313" key="1">
    <source>
        <dbReference type="EMBL" id="RJF71443.1"/>
    </source>
</evidence>
<name>A0A418V5Q4_9DEIO</name>
<comment type="caution">
    <text evidence="1">The sequence shown here is derived from an EMBL/GenBank/DDBJ whole genome shotgun (WGS) entry which is preliminary data.</text>
</comment>
<dbReference type="AlphaFoldDB" id="A0A418V5Q4"/>
<organism evidence="1 2">
    <name type="scientific">Deinococcus cavernae</name>
    <dbReference type="NCBI Taxonomy" id="2320857"/>
    <lineage>
        <taxon>Bacteria</taxon>
        <taxon>Thermotogati</taxon>
        <taxon>Deinococcota</taxon>
        <taxon>Deinococci</taxon>
        <taxon>Deinococcales</taxon>
        <taxon>Deinococcaceae</taxon>
        <taxon>Deinococcus</taxon>
    </lineage>
</organism>
<protein>
    <submittedName>
        <fullName evidence="1">Uncharacterized protein</fullName>
    </submittedName>
</protein>
<gene>
    <name evidence="1" type="ORF">D3875_07515</name>
</gene>